<dbReference type="GeneID" id="46907688"/>
<dbReference type="Pfam" id="PF12266">
    <property type="entry name" value="DUF3613"/>
    <property type="match status" value="1"/>
</dbReference>
<dbReference type="EMBL" id="CP017886">
    <property type="protein sequence ID" value="APC15218.1"/>
    <property type="molecule type" value="Genomic_DNA"/>
</dbReference>
<evidence type="ECO:0000256" key="1">
    <source>
        <dbReference type="SAM" id="SignalP"/>
    </source>
</evidence>
<dbReference type="RefSeq" id="WP_071551178.1">
    <property type="nucleotide sequence ID" value="NZ_CP017886.1"/>
</dbReference>
<organism evidence="2 3">
    <name type="scientific">Pseudomonas frederiksbergensis</name>
    <dbReference type="NCBI Taxonomy" id="104087"/>
    <lineage>
        <taxon>Bacteria</taxon>
        <taxon>Pseudomonadati</taxon>
        <taxon>Pseudomonadota</taxon>
        <taxon>Gammaproteobacteria</taxon>
        <taxon>Pseudomonadales</taxon>
        <taxon>Pseudomonadaceae</taxon>
        <taxon>Pseudomonas</taxon>
    </lineage>
</organism>
<keyword evidence="1" id="KW-0732">Signal</keyword>
<proteinExistence type="predicted"/>
<reference evidence="3" key="1">
    <citation type="submission" date="2016-10" db="EMBL/GenBank/DDBJ databases">
        <title>Pseudomonas frederiksbergensis ERGS4:02 complete genome.</title>
        <authorList>
            <person name="Kumar R."/>
            <person name="Acharya V."/>
            <person name="Singh D."/>
        </authorList>
    </citation>
    <scope>NUCLEOTIDE SEQUENCE [LARGE SCALE GENOMIC DNA]</scope>
    <source>
        <strain evidence="3">ERGS4:02</strain>
    </source>
</reference>
<name>A0A1J0EGH4_9PSED</name>
<dbReference type="Proteomes" id="UP000182567">
    <property type="component" value="Chromosome"/>
</dbReference>
<sequence>MKPNLLSCLGVLLFPLAAQAIEPGPASPQQQGTEIWLVLQSGGQAASPTLQSAKAGERELALQRWLDNYKHPIPEYYKDTSGQQPTQ</sequence>
<feature type="chain" id="PRO_5009610736" description="DUF3613 domain-containing protein" evidence="1">
    <location>
        <begin position="21"/>
        <end position="87"/>
    </location>
</feature>
<evidence type="ECO:0008006" key="4">
    <source>
        <dbReference type="Google" id="ProtNLM"/>
    </source>
</evidence>
<dbReference type="AlphaFoldDB" id="A0A1J0EGH4"/>
<evidence type="ECO:0000313" key="3">
    <source>
        <dbReference type="Proteomes" id="UP000182567"/>
    </source>
</evidence>
<dbReference type="InterPro" id="IPR022053">
    <property type="entry name" value="DUF3613"/>
</dbReference>
<feature type="signal peptide" evidence="1">
    <location>
        <begin position="1"/>
        <end position="20"/>
    </location>
</feature>
<evidence type="ECO:0000313" key="2">
    <source>
        <dbReference type="EMBL" id="APC15218.1"/>
    </source>
</evidence>
<dbReference type="OrthoDB" id="7068897at2"/>
<accession>A0A1J0EGH4</accession>
<protein>
    <recommendedName>
        <fullName evidence="4">DUF3613 domain-containing protein</fullName>
    </recommendedName>
</protein>
<gene>
    <name evidence="2" type="ORF">BLL42_05585</name>
</gene>